<feature type="compositionally biased region" description="Basic and acidic residues" evidence="1">
    <location>
        <begin position="491"/>
        <end position="500"/>
    </location>
</feature>
<feature type="region of interest" description="Disordered" evidence="1">
    <location>
        <begin position="287"/>
        <end position="330"/>
    </location>
</feature>
<dbReference type="AlphaFoldDB" id="B3S2D5"/>
<gene>
    <name evidence="2" type="ORF">TRIADDRAFT_57983</name>
</gene>
<dbReference type="GeneID" id="6755521"/>
<dbReference type="InParanoid" id="B3S2D5"/>
<dbReference type="HOGENOM" id="CLU_545549_0_0_1"/>
<reference evidence="2 3" key="1">
    <citation type="journal article" date="2008" name="Nature">
        <title>The Trichoplax genome and the nature of placozoans.</title>
        <authorList>
            <person name="Srivastava M."/>
            <person name="Begovic E."/>
            <person name="Chapman J."/>
            <person name="Putnam N.H."/>
            <person name="Hellsten U."/>
            <person name="Kawashima T."/>
            <person name="Kuo A."/>
            <person name="Mitros T."/>
            <person name="Salamov A."/>
            <person name="Carpenter M.L."/>
            <person name="Signorovitch A.Y."/>
            <person name="Moreno M.A."/>
            <person name="Kamm K."/>
            <person name="Grimwood J."/>
            <person name="Schmutz J."/>
            <person name="Shapiro H."/>
            <person name="Grigoriev I.V."/>
            <person name="Buss L.W."/>
            <person name="Schierwater B."/>
            <person name="Dellaporta S.L."/>
            <person name="Rokhsar D.S."/>
        </authorList>
    </citation>
    <scope>NUCLEOTIDE SEQUENCE [LARGE SCALE GENOMIC DNA]</scope>
    <source>
        <strain evidence="2 3">Grell-BS-1999</strain>
    </source>
</reference>
<protein>
    <submittedName>
        <fullName evidence="2">Uncharacterized protein</fullName>
    </submittedName>
</protein>
<evidence type="ECO:0000313" key="3">
    <source>
        <dbReference type="Proteomes" id="UP000009022"/>
    </source>
</evidence>
<proteinExistence type="predicted"/>
<keyword evidence="3" id="KW-1185">Reference proteome</keyword>
<feature type="region of interest" description="Disordered" evidence="1">
    <location>
        <begin position="355"/>
        <end position="419"/>
    </location>
</feature>
<dbReference type="RefSeq" id="XP_002114308.1">
    <property type="nucleotide sequence ID" value="XM_002114272.1"/>
</dbReference>
<accession>B3S2D5</accession>
<feature type="compositionally biased region" description="Polar residues" evidence="1">
    <location>
        <begin position="366"/>
        <end position="386"/>
    </location>
</feature>
<feature type="region of interest" description="Disordered" evidence="1">
    <location>
        <begin position="469"/>
        <end position="500"/>
    </location>
</feature>
<sequence>MSKRGRSNDRSKTLLEKVLDYMPSWLRWGSTESDQPDDDGANSQDLSPDLLSDDIPSPPAKRRALSKTVPNITSYHSKIPDIQPSTSSHIEDHNQDHNPLTRSEHFNVDTISQRPNEAVLNFTEKGDSYDRLRTTDTNEINSRSPSFSINSFKSSKLHNARISNDSTIPVWRTKDRLLRSSFYDGNTRYGGIASNDNIKVIKRESNDNLSELRTPKRFKTVSVSVRDRVQVHEASSPVISEAAKQILSTLDGISDTAKEMNKPSYLMNSPLAFQIDKSRSLLSRERMSSSAARKSNRVVLPVTSPPPTKPMIISQDTPTKTERFSDKSSALTTRLANYNSSGGSAELAEKVWRDHHRKQDEVDSVDASTPLSSSNMRNRGDASNSESYQKSSSRKMKSSRLSTRVPRKSTNTDRNEAEIETPEYELPKVALPIGNSSFPQFNFSSAVKDEKPMSVTNKKNNANVLNEKESEHFAFKNPKPLSALPKSSASYKDEVNDYVT</sequence>
<dbReference type="Proteomes" id="UP000009022">
    <property type="component" value="Unassembled WGS sequence"/>
</dbReference>
<feature type="region of interest" description="Disordered" evidence="1">
    <location>
        <begin position="27"/>
        <end position="101"/>
    </location>
</feature>
<evidence type="ECO:0000256" key="1">
    <source>
        <dbReference type="SAM" id="MobiDB-lite"/>
    </source>
</evidence>
<dbReference type="EMBL" id="DS985247">
    <property type="protein sequence ID" value="EDV23398.1"/>
    <property type="molecule type" value="Genomic_DNA"/>
</dbReference>
<dbReference type="CTD" id="6755521"/>
<feature type="compositionally biased region" description="Low complexity" evidence="1">
    <location>
        <begin position="43"/>
        <end position="55"/>
    </location>
</feature>
<evidence type="ECO:0000313" key="2">
    <source>
        <dbReference type="EMBL" id="EDV23398.1"/>
    </source>
</evidence>
<dbReference type="KEGG" id="tad:TRIADDRAFT_57983"/>
<organism evidence="2 3">
    <name type="scientific">Trichoplax adhaerens</name>
    <name type="common">Trichoplax reptans</name>
    <dbReference type="NCBI Taxonomy" id="10228"/>
    <lineage>
        <taxon>Eukaryota</taxon>
        <taxon>Metazoa</taxon>
        <taxon>Placozoa</taxon>
        <taxon>Uniplacotomia</taxon>
        <taxon>Trichoplacea</taxon>
        <taxon>Trichoplacidae</taxon>
        <taxon>Trichoplax</taxon>
    </lineage>
</organism>
<name>B3S2D5_TRIAD</name>